<sequence>MRDLVKNMKGKLHEKLGNEVWLNKLLHNLSKSVKIKMVSLLAGLSLLIACNSEEKEVKITPEEMHGLMQQITDVIVHDIFSPPVAARIYSYSTIAAYEVLAQSDSNYVSLAGQLKELNPLPKPKMPIQSDVAALQSMYLVGKAFIFSEEKMEEWHQKWEQQLMEKGIDQQIYDNSLQYADTVSKHILKWASSDNYKETRTMSRHSLSNQPQHWEPTPPAYMEAIEPHWNLIRTFVLDSSNQFIPNRPTPFSTDTTSQFYKEVMQVYNAVKNADQEVEEIAGFWDCNPYVMNVQGHVMFATKKITPGGHWMGITKIACQLDSADLLKSSQAYSLTAISLHDAFISCWDEKFRSNLIRPETYINRYIDEDWKPLLQTPPFPEYTSGHSVISTAAALALTDVFGDNFHFVDSTESSYGLPVRTFDSFVNASQEAAISRLYGGIHYMPAIENGVKEGKAIAGFIQNNLSFKKQNDTKQITQSSY</sequence>
<protein>
    <recommendedName>
        <fullName evidence="1">Phosphatidic acid phosphatase type 2/haloperoxidase domain-containing protein</fullName>
    </recommendedName>
</protein>
<feature type="domain" description="Phosphatidic acid phosphatase type 2/haloperoxidase" evidence="1">
    <location>
        <begin position="349"/>
        <end position="449"/>
    </location>
</feature>
<organism evidence="2 3">
    <name type="scientific">Marivirga lumbricoides</name>
    <dbReference type="NCBI Taxonomy" id="1046115"/>
    <lineage>
        <taxon>Bacteria</taxon>
        <taxon>Pseudomonadati</taxon>
        <taxon>Bacteroidota</taxon>
        <taxon>Cytophagia</taxon>
        <taxon>Cytophagales</taxon>
        <taxon>Marivirgaceae</taxon>
        <taxon>Marivirga</taxon>
    </lineage>
</organism>
<name>A0ABQ1MQ70_9BACT</name>
<dbReference type="Gene3D" id="1.10.606.20">
    <property type="match status" value="1"/>
</dbReference>
<dbReference type="Proteomes" id="UP000636010">
    <property type="component" value="Unassembled WGS sequence"/>
</dbReference>
<dbReference type="InterPro" id="IPR000326">
    <property type="entry name" value="PAP2/HPO"/>
</dbReference>
<dbReference type="PANTHER" id="PTHR34599:SF1">
    <property type="entry name" value="PHOSPHATIDIC ACID PHOSPHATASE TYPE 2_HALOPEROXIDASE DOMAIN-CONTAINING PROTEIN"/>
    <property type="match status" value="1"/>
</dbReference>
<proteinExistence type="predicted"/>
<dbReference type="EMBL" id="BMEC01000011">
    <property type="protein sequence ID" value="GGC44790.1"/>
    <property type="molecule type" value="Genomic_DNA"/>
</dbReference>
<evidence type="ECO:0000313" key="3">
    <source>
        <dbReference type="Proteomes" id="UP000636010"/>
    </source>
</evidence>
<accession>A0ABQ1MQ70</accession>
<keyword evidence="3" id="KW-1185">Reference proteome</keyword>
<comment type="caution">
    <text evidence="2">The sequence shown here is derived from an EMBL/GenBank/DDBJ whole genome shotgun (WGS) entry which is preliminary data.</text>
</comment>
<evidence type="ECO:0000259" key="1">
    <source>
        <dbReference type="Pfam" id="PF01569"/>
    </source>
</evidence>
<evidence type="ECO:0000313" key="2">
    <source>
        <dbReference type="EMBL" id="GGC44790.1"/>
    </source>
</evidence>
<reference evidence="3" key="1">
    <citation type="journal article" date="2019" name="Int. J. Syst. Evol. Microbiol.">
        <title>The Global Catalogue of Microorganisms (GCM) 10K type strain sequencing project: providing services to taxonomists for standard genome sequencing and annotation.</title>
        <authorList>
            <consortium name="The Broad Institute Genomics Platform"/>
            <consortium name="The Broad Institute Genome Sequencing Center for Infectious Disease"/>
            <person name="Wu L."/>
            <person name="Ma J."/>
        </authorList>
    </citation>
    <scope>NUCLEOTIDE SEQUENCE [LARGE SCALE GENOMIC DNA]</scope>
    <source>
        <strain evidence="3">CGMCC 1.10832</strain>
    </source>
</reference>
<dbReference type="InterPro" id="IPR036938">
    <property type="entry name" value="PAP2/HPO_sf"/>
</dbReference>
<dbReference type="PANTHER" id="PTHR34599">
    <property type="entry name" value="PEROXIDASE-RELATED"/>
    <property type="match status" value="1"/>
</dbReference>
<dbReference type="SUPFAM" id="SSF48317">
    <property type="entry name" value="Acid phosphatase/Vanadium-dependent haloperoxidase"/>
    <property type="match status" value="1"/>
</dbReference>
<gene>
    <name evidence="2" type="ORF">GCM10011506_32970</name>
</gene>
<dbReference type="InterPro" id="IPR052559">
    <property type="entry name" value="V-haloperoxidase"/>
</dbReference>
<dbReference type="Pfam" id="PF01569">
    <property type="entry name" value="PAP2"/>
    <property type="match status" value="1"/>
</dbReference>
<dbReference type="CDD" id="cd03398">
    <property type="entry name" value="PAP2_haloperoxidase"/>
    <property type="match status" value="1"/>
</dbReference>